<reference evidence="1 2" key="1">
    <citation type="submission" date="2015-09" db="EMBL/GenBank/DDBJ databases">
        <title>Genome sequence of Acetobacterium wieringae DSM 1911.</title>
        <authorList>
            <person name="Poehlein A."/>
            <person name="Bengelsdorf F.R."/>
            <person name="Schiel-Bengelsdorf B."/>
            <person name="Duerre P."/>
            <person name="Daniel R."/>
        </authorList>
    </citation>
    <scope>NUCLEOTIDE SEQUENCE [LARGE SCALE GENOMIC DNA]</scope>
    <source>
        <strain evidence="1 2">DSM 1911</strain>
    </source>
</reference>
<organism evidence="1 2">
    <name type="scientific">Acetobacterium wieringae</name>
    <dbReference type="NCBI Taxonomy" id="52694"/>
    <lineage>
        <taxon>Bacteria</taxon>
        <taxon>Bacillati</taxon>
        <taxon>Bacillota</taxon>
        <taxon>Clostridia</taxon>
        <taxon>Eubacteriales</taxon>
        <taxon>Eubacteriaceae</taxon>
        <taxon>Acetobacterium</taxon>
    </lineage>
</organism>
<dbReference type="EMBL" id="LKEU01000051">
    <property type="protein sequence ID" value="OFV68915.1"/>
    <property type="molecule type" value="Genomic_DNA"/>
</dbReference>
<dbReference type="STRING" id="52694.ACWI_36060"/>
<comment type="caution">
    <text evidence="1">The sequence shown here is derived from an EMBL/GenBank/DDBJ whole genome shotgun (WGS) entry which is preliminary data.</text>
</comment>
<sequence>MIITSQQKKQLISKLTKQTEAGELKWERIGHHQPSPTSIQQFIYGLTSEYVLEDSYWTPYKEGFFCLLHTVYDPSSLNDKELIEKFNKIFNLNLLSHGFIPVPDNATEYKTNYKLLVQADQYIVPELIPPAGEPMTDELYVLSEVIKRSNAKNEYFINQYLQES</sequence>
<evidence type="ECO:0000313" key="2">
    <source>
        <dbReference type="Proteomes" id="UP000176244"/>
    </source>
</evidence>
<dbReference type="OrthoDB" id="9896762at2"/>
<proteinExistence type="predicted"/>
<name>A0A1F2PCZ3_9FIRM</name>
<evidence type="ECO:0000313" key="1">
    <source>
        <dbReference type="EMBL" id="OFV68915.1"/>
    </source>
</evidence>
<dbReference type="RefSeq" id="WP_070372835.1">
    <property type="nucleotide sequence ID" value="NZ_LKEU01000051.1"/>
</dbReference>
<dbReference type="AlphaFoldDB" id="A0A1F2PCZ3"/>
<gene>
    <name evidence="1" type="ORF">ACWI_36060</name>
</gene>
<accession>A0A1F2PCZ3</accession>
<protein>
    <submittedName>
        <fullName evidence="1">Uncharacterized protein</fullName>
    </submittedName>
</protein>
<dbReference type="Proteomes" id="UP000176244">
    <property type="component" value="Unassembled WGS sequence"/>
</dbReference>